<dbReference type="InterPro" id="IPR016181">
    <property type="entry name" value="Acyl_CoA_acyltransferase"/>
</dbReference>
<dbReference type="EMBL" id="JAUJEA010000005">
    <property type="protein sequence ID" value="MDN5202780.1"/>
    <property type="molecule type" value="Genomic_DNA"/>
</dbReference>
<dbReference type="GO" id="GO:0016746">
    <property type="term" value="F:acyltransferase activity"/>
    <property type="evidence" value="ECO:0007669"/>
    <property type="project" value="UniProtKB-KW"/>
</dbReference>
<sequence length="172" mass="20650">MTKKKQITLRIATIEDLELLRYWDKQQHVVDSDPDEDWDWEYELQRFPDWREQLIAEIDGRPIGCIQIIDPAKEESHYWGSVPENLRALDIWIGEKDDLGKGYGTIMMQLTVERCFRNDKVIAILIDPLESNKEAIRFYQKMGFRFVEKRSFGDSKCLVYKLDRRDWFDRKV</sequence>
<organism evidence="3 4">
    <name type="scientific">Splendidivirga corallicola</name>
    <dbReference type="NCBI Taxonomy" id="3051826"/>
    <lineage>
        <taxon>Bacteria</taxon>
        <taxon>Pseudomonadati</taxon>
        <taxon>Bacteroidota</taxon>
        <taxon>Cytophagia</taxon>
        <taxon>Cytophagales</taxon>
        <taxon>Splendidivirgaceae</taxon>
        <taxon>Splendidivirga</taxon>
    </lineage>
</organism>
<keyword evidence="3" id="KW-0012">Acyltransferase</keyword>
<dbReference type="PANTHER" id="PTHR31438">
    <property type="entry name" value="LYSINE N-ACYLTRANSFERASE C17G9.06C-RELATED"/>
    <property type="match status" value="1"/>
</dbReference>
<evidence type="ECO:0000313" key="3">
    <source>
        <dbReference type="EMBL" id="MDN5202780.1"/>
    </source>
</evidence>
<dbReference type="PANTHER" id="PTHR31438:SF1">
    <property type="entry name" value="LYSINE N-ACYLTRANSFERASE C17G9.06C-RELATED"/>
    <property type="match status" value="1"/>
</dbReference>
<feature type="domain" description="N-acetyltransferase" evidence="2">
    <location>
        <begin position="7"/>
        <end position="165"/>
    </location>
</feature>
<accession>A0ABT8KPV9</accession>
<keyword evidence="1" id="KW-0046">Antibiotic resistance</keyword>
<dbReference type="InterPro" id="IPR000182">
    <property type="entry name" value="GNAT_dom"/>
</dbReference>
<evidence type="ECO:0000259" key="2">
    <source>
        <dbReference type="PROSITE" id="PS51186"/>
    </source>
</evidence>
<gene>
    <name evidence="3" type="ORF">QQ008_15430</name>
</gene>
<dbReference type="EC" id="2.3.1.-" evidence="3"/>
<evidence type="ECO:0000313" key="4">
    <source>
        <dbReference type="Proteomes" id="UP001172082"/>
    </source>
</evidence>
<dbReference type="PROSITE" id="PS51186">
    <property type="entry name" value="GNAT"/>
    <property type="match status" value="1"/>
</dbReference>
<protein>
    <submittedName>
        <fullName evidence="3">GNAT family N-acetyltransferase</fullName>
        <ecNumber evidence="3">2.3.1.-</ecNumber>
    </submittedName>
</protein>
<proteinExistence type="predicted"/>
<reference evidence="3" key="1">
    <citation type="submission" date="2023-06" db="EMBL/GenBank/DDBJ databases">
        <title>Genomic of Parafulvivirga corallium.</title>
        <authorList>
            <person name="Wang G."/>
        </authorList>
    </citation>
    <scope>NUCLEOTIDE SEQUENCE</scope>
    <source>
        <strain evidence="3">BMA10</strain>
    </source>
</reference>
<evidence type="ECO:0000256" key="1">
    <source>
        <dbReference type="ARBA" id="ARBA00023251"/>
    </source>
</evidence>
<keyword evidence="3" id="KW-0808">Transferase</keyword>
<dbReference type="CDD" id="cd04301">
    <property type="entry name" value="NAT_SF"/>
    <property type="match status" value="1"/>
</dbReference>
<dbReference type="Gene3D" id="3.40.630.30">
    <property type="match status" value="1"/>
</dbReference>
<comment type="caution">
    <text evidence="3">The sequence shown here is derived from an EMBL/GenBank/DDBJ whole genome shotgun (WGS) entry which is preliminary data.</text>
</comment>
<dbReference type="Proteomes" id="UP001172082">
    <property type="component" value="Unassembled WGS sequence"/>
</dbReference>
<dbReference type="RefSeq" id="WP_346752803.1">
    <property type="nucleotide sequence ID" value="NZ_JAUJEA010000005.1"/>
</dbReference>
<keyword evidence="4" id="KW-1185">Reference proteome</keyword>
<name>A0ABT8KPV9_9BACT</name>
<dbReference type="Pfam" id="PF13523">
    <property type="entry name" value="Acetyltransf_8"/>
    <property type="match status" value="1"/>
</dbReference>
<dbReference type="SUPFAM" id="SSF55729">
    <property type="entry name" value="Acyl-CoA N-acyltransferases (Nat)"/>
    <property type="match status" value="1"/>
</dbReference>